<protein>
    <submittedName>
        <fullName evidence="2">Putative structural injection transglycosylase</fullName>
    </submittedName>
</protein>
<evidence type="ECO:0000313" key="2">
    <source>
        <dbReference type="EMBL" id="SPW74136.1"/>
    </source>
</evidence>
<dbReference type="Proteomes" id="UP000250991">
    <property type="component" value="Unassembled WGS sequence"/>
</dbReference>
<feature type="region of interest" description="Disordered" evidence="1">
    <location>
        <begin position="89"/>
        <end position="113"/>
    </location>
</feature>
<reference evidence="2 3" key="1">
    <citation type="submission" date="2018-06" db="EMBL/GenBank/DDBJ databases">
        <authorList>
            <consortium name="Pathogen Informatics"/>
            <person name="Doyle S."/>
        </authorList>
    </citation>
    <scope>NUCLEOTIDE SEQUENCE [LARGE SCALE GENOMIC DNA]</scope>
    <source>
        <strain evidence="2 3">NCTC8009</strain>
    </source>
</reference>
<dbReference type="AlphaFoldDB" id="A0A2X1LC75"/>
<organism evidence="2 3">
    <name type="scientific">Escherichia coli</name>
    <dbReference type="NCBI Taxonomy" id="562"/>
    <lineage>
        <taxon>Bacteria</taxon>
        <taxon>Pseudomonadati</taxon>
        <taxon>Pseudomonadota</taxon>
        <taxon>Gammaproteobacteria</taxon>
        <taxon>Enterobacterales</taxon>
        <taxon>Enterobacteriaceae</taxon>
        <taxon>Escherichia</taxon>
    </lineage>
</organism>
<evidence type="ECO:0000256" key="1">
    <source>
        <dbReference type="SAM" id="MobiDB-lite"/>
    </source>
</evidence>
<name>A0A2X1LC75_ECOLX</name>
<gene>
    <name evidence="2" type="ORF">NCTC8009_00540</name>
</gene>
<accession>A0A2X1LC75</accession>
<proteinExistence type="predicted"/>
<evidence type="ECO:0000313" key="3">
    <source>
        <dbReference type="Proteomes" id="UP000250991"/>
    </source>
</evidence>
<sequence>MGGLVSGTTNLIGKGISALGFERAGEKLQNFDTGDIARGVNGAVDINKSVFGSLKDTFLSTDENTKQVKKAVEDGTKKTVDAIHSLGEQLQGGRNGEDGVGEHGYTSPTEFSAPANNTIAADLNIGGSNAKNRNYRNNNLGNLVLPTRKGRRWNRQM</sequence>
<dbReference type="EMBL" id="UARW01000007">
    <property type="protein sequence ID" value="SPW74136.1"/>
    <property type="molecule type" value="Genomic_DNA"/>
</dbReference>